<accession>A0A8J3YQP3</accession>
<dbReference type="AlphaFoldDB" id="A0A8J3YQP3"/>
<evidence type="ECO:0000313" key="7">
    <source>
        <dbReference type="EMBL" id="GIJ49681.1"/>
    </source>
</evidence>
<keyword evidence="8" id="KW-1185">Reference proteome</keyword>
<evidence type="ECO:0000256" key="6">
    <source>
        <dbReference type="SAM" id="MobiDB-lite"/>
    </source>
</evidence>
<dbReference type="PRINTS" id="PR00301">
    <property type="entry name" value="HEATSHOCK70"/>
</dbReference>
<dbReference type="RefSeq" id="WP_203903154.1">
    <property type="nucleotide sequence ID" value="NZ_BOPF01000030.1"/>
</dbReference>
<dbReference type="GO" id="GO:0005524">
    <property type="term" value="F:ATP binding"/>
    <property type="evidence" value="ECO:0007669"/>
    <property type="project" value="UniProtKB-KW"/>
</dbReference>
<comment type="caution">
    <text evidence="7">The sequence shown here is derived from an EMBL/GenBank/DDBJ whole genome shotgun (WGS) entry which is preliminary data.</text>
</comment>
<dbReference type="InterPro" id="IPR018181">
    <property type="entry name" value="Heat_shock_70_CS"/>
</dbReference>
<feature type="compositionally biased region" description="Low complexity" evidence="6">
    <location>
        <begin position="393"/>
        <end position="402"/>
    </location>
</feature>
<evidence type="ECO:0008006" key="9">
    <source>
        <dbReference type="Google" id="ProtNLM"/>
    </source>
</evidence>
<feature type="region of interest" description="Disordered" evidence="6">
    <location>
        <begin position="359"/>
        <end position="436"/>
    </location>
</feature>
<protein>
    <recommendedName>
        <fullName evidence="9">Hsp70 family protein</fullName>
    </recommendedName>
</protein>
<proteinExistence type="inferred from homology"/>
<keyword evidence="2" id="KW-0547">Nucleotide-binding</keyword>
<organism evidence="7 8">
    <name type="scientific">Virgisporangium aliadipatigenens</name>
    <dbReference type="NCBI Taxonomy" id="741659"/>
    <lineage>
        <taxon>Bacteria</taxon>
        <taxon>Bacillati</taxon>
        <taxon>Actinomycetota</taxon>
        <taxon>Actinomycetes</taxon>
        <taxon>Micromonosporales</taxon>
        <taxon>Micromonosporaceae</taxon>
        <taxon>Virgisporangium</taxon>
    </lineage>
</organism>
<dbReference type="SUPFAM" id="SSF53067">
    <property type="entry name" value="Actin-like ATPase domain"/>
    <property type="match status" value="2"/>
</dbReference>
<keyword evidence="3" id="KW-0067">ATP-binding</keyword>
<dbReference type="Gene3D" id="3.90.640.10">
    <property type="entry name" value="Actin, Chain A, domain 4"/>
    <property type="match status" value="1"/>
</dbReference>
<keyword evidence="4" id="KW-0346">Stress response</keyword>
<evidence type="ECO:0000256" key="4">
    <source>
        <dbReference type="ARBA" id="ARBA00023016"/>
    </source>
</evidence>
<evidence type="ECO:0000256" key="3">
    <source>
        <dbReference type="ARBA" id="ARBA00022840"/>
    </source>
</evidence>
<dbReference type="GO" id="GO:0140662">
    <property type="term" value="F:ATP-dependent protein folding chaperone"/>
    <property type="evidence" value="ECO:0007669"/>
    <property type="project" value="InterPro"/>
</dbReference>
<dbReference type="EMBL" id="BOPF01000030">
    <property type="protein sequence ID" value="GIJ49681.1"/>
    <property type="molecule type" value="Genomic_DNA"/>
</dbReference>
<name>A0A8J3YQP3_9ACTN</name>
<reference evidence="7" key="1">
    <citation type="submission" date="2021-01" db="EMBL/GenBank/DDBJ databases">
        <title>Whole genome shotgun sequence of Virgisporangium aliadipatigenens NBRC 105644.</title>
        <authorList>
            <person name="Komaki H."/>
            <person name="Tamura T."/>
        </authorList>
    </citation>
    <scope>NUCLEOTIDE SEQUENCE</scope>
    <source>
        <strain evidence="7">NBRC 105644</strain>
    </source>
</reference>
<dbReference type="Pfam" id="PF00012">
    <property type="entry name" value="HSP70"/>
    <property type="match status" value="1"/>
</dbReference>
<feature type="compositionally biased region" description="Low complexity" evidence="6">
    <location>
        <begin position="410"/>
        <end position="430"/>
    </location>
</feature>
<dbReference type="PANTHER" id="PTHR19375">
    <property type="entry name" value="HEAT SHOCK PROTEIN 70KDA"/>
    <property type="match status" value="1"/>
</dbReference>
<evidence type="ECO:0000256" key="1">
    <source>
        <dbReference type="ARBA" id="ARBA00007381"/>
    </source>
</evidence>
<dbReference type="InterPro" id="IPR043129">
    <property type="entry name" value="ATPase_NBD"/>
</dbReference>
<keyword evidence="5" id="KW-0143">Chaperone</keyword>
<dbReference type="PROSITE" id="PS01036">
    <property type="entry name" value="HSP70_3"/>
    <property type="match status" value="1"/>
</dbReference>
<evidence type="ECO:0000256" key="5">
    <source>
        <dbReference type="ARBA" id="ARBA00023186"/>
    </source>
</evidence>
<comment type="similarity">
    <text evidence="1">Belongs to the heat shock protein 70 family.</text>
</comment>
<sequence length="860" mass="90771">MSVDPRGHTLGIDLGTSNTVAVLHWPDGRSRPLLFDGQPILPSAVFLDDTGGLLAGRDAQRHAQLDPARYEPNPKRRVDDGAVLLGDRPIEVVDLLAAPLHQVARVATETAGHLPPAALTCPAEWGANRRQVLRDAAARAGWSDVRLVPEPVAAAWYFTVALGRPVPPGKVLAIFDLGGGTLDVALIRNDGSTLVVANTGGLEDLGGLDIDALLVEHLGRLVAERHPEVWATISRPTEAIDRRHRQTFWDDVRAAKEMLSRSASAPVPVPGVSTALHVTRDELEHLATPLVTRAVDAVEETLRGAGLTPAHLSDVFLVGGSSRVPLVSRILHTRLGVAPTVLDQPELPVAEGALLDGRTVEAPSSGTPVTGLPISGMPAAPHSTGPVSPAPQPAYAQPAYPQSAPPAPAAPRGAPPYGFGGAPAAQAVQPPGRPLPPRPKYRTWPVILLVIVMICGGCGGALYKAFWPEASFQPLGESAKITFDDLAANGVRKAFPGIDSITAVAQRTDGSLEVARYGLTDKEVDRVRTATATSWESVRVARDWVVAIAVPGRDGKRLAVFANGATGKAAQKSIGGNDLLLLRTPSTGFPDNVELYWIQTTAGTVSALTVDGDGTVKDGTAHRLPAGARALDRPELPTDAAHFADRDGKLWWYQGESAPTALPTTIPTDLPPELVEVTSTGDVLLAEKKTGYQLLSGAGQLASGGDREPFWVGHCGQDPCVIDQRPGDPSSRELAVHGVDRKTRTPVPFAAPAASVPYSDEYLLVPTRQDNAARTVAVDRGGKSIKFNGAMLPVDADAVLQLSALTTAAEPVTLTGIDLGWDFRTEVGRTAIRSSGCAAVDVYLACPRVDDFAVWQIRKN</sequence>
<evidence type="ECO:0000313" key="8">
    <source>
        <dbReference type="Proteomes" id="UP000619260"/>
    </source>
</evidence>
<dbReference type="Proteomes" id="UP000619260">
    <property type="component" value="Unassembled WGS sequence"/>
</dbReference>
<evidence type="ECO:0000256" key="2">
    <source>
        <dbReference type="ARBA" id="ARBA00022741"/>
    </source>
</evidence>
<gene>
    <name evidence="7" type="ORF">Val02_65670</name>
</gene>
<dbReference type="Gene3D" id="3.30.420.40">
    <property type="match status" value="2"/>
</dbReference>
<dbReference type="InterPro" id="IPR013126">
    <property type="entry name" value="Hsp_70_fam"/>
</dbReference>